<dbReference type="AlphaFoldDB" id="A0A2T0T9C2"/>
<keyword evidence="2" id="KW-1185">Reference proteome</keyword>
<name>A0A2T0T9C2_9PSEU</name>
<accession>A0A2T0T9C2</accession>
<protein>
    <submittedName>
        <fullName evidence="1">Uncharacterized protein</fullName>
    </submittedName>
</protein>
<dbReference type="Proteomes" id="UP000239494">
    <property type="component" value="Unassembled WGS sequence"/>
</dbReference>
<comment type="caution">
    <text evidence="1">The sequence shown here is derived from an EMBL/GenBank/DDBJ whole genome shotgun (WGS) entry which is preliminary data.</text>
</comment>
<reference evidence="1 2" key="1">
    <citation type="submission" date="2018-03" db="EMBL/GenBank/DDBJ databases">
        <title>Genomic Encyclopedia of Archaeal and Bacterial Type Strains, Phase II (KMG-II): from individual species to whole genera.</title>
        <authorList>
            <person name="Goeker M."/>
        </authorList>
    </citation>
    <scope>NUCLEOTIDE SEQUENCE [LARGE SCALE GENOMIC DNA]</scope>
    <source>
        <strain evidence="1 2">DSM 44720</strain>
    </source>
</reference>
<sequence>MSDPIQLTPPEQEELLQEAGGILLSAAPEGWRALELSFRSTVGIDTATFLSTGPDGGQTKVAPPAAAMRVLKKLRAGMYEEDRGSWYTARITIEPPGRYEVEYDYDGEPTFTPPLTASAYALDQDYFPRSDEHIPDWLRAKLAEASGDDSD</sequence>
<evidence type="ECO:0000313" key="2">
    <source>
        <dbReference type="Proteomes" id="UP000239494"/>
    </source>
</evidence>
<dbReference type="CDD" id="cd04508">
    <property type="entry name" value="Tudor_SF"/>
    <property type="match status" value="1"/>
</dbReference>
<proteinExistence type="predicted"/>
<gene>
    <name evidence="1" type="ORF">CLV43_104102</name>
</gene>
<dbReference type="OrthoDB" id="6957847at2"/>
<dbReference type="RefSeq" id="WP_106187699.1">
    <property type="nucleotide sequence ID" value="NZ_PVTF01000004.1"/>
</dbReference>
<organism evidence="1 2">
    <name type="scientific">Umezawaea tangerina</name>
    <dbReference type="NCBI Taxonomy" id="84725"/>
    <lineage>
        <taxon>Bacteria</taxon>
        <taxon>Bacillati</taxon>
        <taxon>Actinomycetota</taxon>
        <taxon>Actinomycetes</taxon>
        <taxon>Pseudonocardiales</taxon>
        <taxon>Pseudonocardiaceae</taxon>
        <taxon>Umezawaea</taxon>
    </lineage>
</organism>
<dbReference type="SUPFAM" id="SSF160424">
    <property type="entry name" value="BH3703-like"/>
    <property type="match status" value="1"/>
</dbReference>
<evidence type="ECO:0000313" key="1">
    <source>
        <dbReference type="EMBL" id="PRY42272.1"/>
    </source>
</evidence>
<dbReference type="InterPro" id="IPR036170">
    <property type="entry name" value="YezG-like_sf"/>
</dbReference>
<dbReference type="EMBL" id="PVTF01000004">
    <property type="protein sequence ID" value="PRY42272.1"/>
    <property type="molecule type" value="Genomic_DNA"/>
</dbReference>